<dbReference type="RefSeq" id="WP_233675458.1">
    <property type="nucleotide sequence ID" value="NZ_JAJUOS010000002.1"/>
</dbReference>
<dbReference type="EMBL" id="JAJUOS010000002">
    <property type="protein sequence ID" value="MCE5972437.1"/>
    <property type="molecule type" value="Genomic_DNA"/>
</dbReference>
<name>A0ABS8YVA3_9RHOB</name>
<keyword evidence="2" id="KW-1185">Reference proteome</keyword>
<gene>
    <name evidence="1" type="ORF">LZA78_02895</name>
</gene>
<dbReference type="Proteomes" id="UP001521181">
    <property type="component" value="Unassembled WGS sequence"/>
</dbReference>
<evidence type="ECO:0000313" key="1">
    <source>
        <dbReference type="EMBL" id="MCE5972437.1"/>
    </source>
</evidence>
<accession>A0ABS8YVA3</accession>
<protein>
    <submittedName>
        <fullName evidence="1">DUF3987 domain-containing protein</fullName>
    </submittedName>
</protein>
<evidence type="ECO:0000313" key="2">
    <source>
        <dbReference type="Proteomes" id="UP001521181"/>
    </source>
</evidence>
<dbReference type="InterPro" id="IPR025048">
    <property type="entry name" value="DUF3987"/>
</dbReference>
<sequence length="509" mass="54900">MNARIPNIAANYAGKVEPITFEGPQPLKYEAPPGEAYPVDALGGLREVVEAVQGATLAPVAIPAASALTIASLAVQGLVDVETLGGVRPVSLFAMTIAQSGERKSSCDARLMEGLRAFAIGEDKIYRDSMASWANVQEVHAARRSKIISDYRREKTGANKAALEADLNALGKEPIAPPDPNRLVGGQSIQGITRQFREGMPTLGLFSDEGGRFLGGYAMSSENRLATMAALNDLWQGSEVRISLAGTGSYVLYGRRLAAHLMVQPGVAREFMNDPMGADTGLLARFLICEPKSTIGTRLQARVRRDEGALMRFSERLAEILASPLPMDPETRALNPRVLRLSTDAYEMLAHFADHVEAEQAPGGVYVGVKGAASKAAEQAARISGVLTVWTDICAAEVDAATMADAIRIAQFYLDEGRRLSEAAIASAEIERAEALRKWLVTNWPHPEITPSEVVQRAPISSLRTSPAARSAIAILVNHGWLVALPEGTVVREQSRKEAYQICRVWHEV</sequence>
<organism evidence="1 2">
    <name type="scientific">Rhodobacter flavimaris</name>
    <dbReference type="NCBI Taxonomy" id="2907145"/>
    <lineage>
        <taxon>Bacteria</taxon>
        <taxon>Pseudomonadati</taxon>
        <taxon>Pseudomonadota</taxon>
        <taxon>Alphaproteobacteria</taxon>
        <taxon>Rhodobacterales</taxon>
        <taxon>Rhodobacter group</taxon>
        <taxon>Rhodobacter</taxon>
    </lineage>
</organism>
<comment type="caution">
    <text evidence="1">The sequence shown here is derived from an EMBL/GenBank/DDBJ whole genome shotgun (WGS) entry which is preliminary data.</text>
</comment>
<reference evidence="1 2" key="1">
    <citation type="submission" date="2021-12" db="EMBL/GenBank/DDBJ databases">
        <title>Sinirhodobacter sp. WL0062 is a bacterium isolated from seawater.</title>
        <authorList>
            <person name="Wang L."/>
            <person name="He W."/>
            <person name="Zhang D.-F."/>
        </authorList>
    </citation>
    <scope>NUCLEOTIDE SEQUENCE [LARGE SCALE GENOMIC DNA]</scope>
    <source>
        <strain evidence="1 2">WL0062</strain>
    </source>
</reference>
<proteinExistence type="predicted"/>
<dbReference type="Pfam" id="PF13148">
    <property type="entry name" value="DUF3987"/>
    <property type="match status" value="1"/>
</dbReference>